<feature type="compositionally biased region" description="Basic and acidic residues" evidence="1">
    <location>
        <begin position="598"/>
        <end position="609"/>
    </location>
</feature>
<feature type="region of interest" description="Disordered" evidence="1">
    <location>
        <begin position="579"/>
        <end position="613"/>
    </location>
</feature>
<feature type="compositionally biased region" description="Polar residues" evidence="1">
    <location>
        <begin position="661"/>
        <end position="674"/>
    </location>
</feature>
<feature type="compositionally biased region" description="Pro residues" evidence="1">
    <location>
        <begin position="840"/>
        <end position="864"/>
    </location>
</feature>
<evidence type="ECO:0000313" key="3">
    <source>
        <dbReference type="EMBL" id="KAF2403879.1"/>
    </source>
</evidence>
<feature type="compositionally biased region" description="Basic and acidic residues" evidence="1">
    <location>
        <begin position="801"/>
        <end position="820"/>
    </location>
</feature>
<feature type="compositionally biased region" description="Polar residues" evidence="1">
    <location>
        <begin position="1015"/>
        <end position="1025"/>
    </location>
</feature>
<feature type="compositionally biased region" description="Polar residues" evidence="1">
    <location>
        <begin position="377"/>
        <end position="388"/>
    </location>
</feature>
<feature type="region of interest" description="Disordered" evidence="1">
    <location>
        <begin position="413"/>
        <end position="454"/>
    </location>
</feature>
<dbReference type="Pfam" id="PF08101">
    <property type="entry name" value="Msb1-Mug8_dom"/>
    <property type="match status" value="1"/>
</dbReference>
<feature type="compositionally biased region" description="Low complexity" evidence="1">
    <location>
        <begin position="821"/>
        <end position="830"/>
    </location>
</feature>
<feature type="compositionally biased region" description="Basic and acidic residues" evidence="1">
    <location>
        <begin position="7"/>
        <end position="19"/>
    </location>
</feature>
<sequence length="1066" mass="116378">MPFFSFLKRDPAGKSKKNTDTVQDVAPPKPRWEEAWSRKEVSPAEIQELIHECTQEMKSRALDMPFLLLPFRPGSDPIGSKNFIRHFFKEQYEGNRDIVRYLQQELRLMEPNVLCSIMKWCWSRLPGGIVTWETYELFRLGEIDSNMARNAFTVFIPISCESDARIKIVFDFFDLLAAIAARGKTNGLGGRKLSRMAGWWAFEHSDNGTGFDGGYRSWANAADATSHLFFAYLRSLSPESIGGVSGISQLSRSLQALLSQTEYPPETPSLMQSSTTKVVMIVDSVSPTPFALLRRAKNFEYRDDDVALQRFSSFDDPVQALTDECRRVLSCISSTNQSPGPVTSNSPVPDGSWSRFEDMGFSSISDTLATPGDLALSKSTNSLRNGPSSRIDDLGRPTTPSWADFLSTGFAADQANPTLLPPDKQLPSPFSAPRGHSSQSHVRPGHREEQLEPGELASVNRVDLDETFWWVWMTSLAGEETAERKAVFGRCALIETEIQGAHWLVIEEQVKGASPGQDEGVYIAEKKSRFSFTKRGRLNRRKTLHAKAAEKKAAEDLYSRSAAGTPASRIGPEQHAKIQAAAAKLARDQQDQKAGGEAQRRARIGDEQSTKTNSVLTLQPSVVAEAGPAMKWASSFDRDVVRAAYLGDKAAGTGRSRENLGGSTSALNVASPNGHSPRLPRDLSNRDLPSLPKEEATPVQKPVASPTRPVTPPQQTSAFGASLNPMQNGTNFDEKPPITTPDQHPALREAKSASPESPKRPNKENIPTAAGFKKFFNKKVPSPEQPHKLQKAPPRTVVEPAVKKFEAAPKAEPAPLKKVEPAVVERPAPVAERKFSAPKEPSPVRQPEPTRAPAPAPAPVPKPEPSVSRFNQGPLEDVPAFVPEDEPESPPTATPSPPLQPGNFASRAAALLNRQQPEPVRRKEVPVSASVQPKGPVYRPSVPQSASASSIPIISPKPIPPPAPVPAAVAQPTVDNASEEDDEAPVPAIQSDRWAQIRKNAAERAQRMNEEHAQNGGTRSRSQSGRTDDDETSGEETIESRVARIKARVAELTGNLDAKGNPIARP</sequence>
<evidence type="ECO:0000256" key="1">
    <source>
        <dbReference type="SAM" id="MobiDB-lite"/>
    </source>
</evidence>
<organism evidence="3 4">
    <name type="scientific">Trichodelitschia bisporula</name>
    <dbReference type="NCBI Taxonomy" id="703511"/>
    <lineage>
        <taxon>Eukaryota</taxon>
        <taxon>Fungi</taxon>
        <taxon>Dikarya</taxon>
        <taxon>Ascomycota</taxon>
        <taxon>Pezizomycotina</taxon>
        <taxon>Dothideomycetes</taxon>
        <taxon>Dothideomycetes incertae sedis</taxon>
        <taxon>Phaeotrichales</taxon>
        <taxon>Phaeotrichaceae</taxon>
        <taxon>Trichodelitschia</taxon>
    </lineage>
</organism>
<protein>
    <recommendedName>
        <fullName evidence="2">Meiotically up-regulated protein Msb1/Mug8 domain-containing protein</fullName>
    </recommendedName>
</protein>
<feature type="domain" description="Meiotically up-regulated protein Msb1/Mug8" evidence="2">
    <location>
        <begin position="40"/>
        <end position="509"/>
    </location>
</feature>
<dbReference type="PANTHER" id="PTHR28093">
    <property type="entry name" value="MORPHOGENESIS-RELATED PROTEIN MSB1"/>
    <property type="match status" value="1"/>
</dbReference>
<dbReference type="InterPro" id="IPR037508">
    <property type="entry name" value="Msb1/Mug8"/>
</dbReference>
<reference evidence="3" key="1">
    <citation type="journal article" date="2020" name="Stud. Mycol.">
        <title>101 Dothideomycetes genomes: a test case for predicting lifestyles and emergence of pathogens.</title>
        <authorList>
            <person name="Haridas S."/>
            <person name="Albert R."/>
            <person name="Binder M."/>
            <person name="Bloem J."/>
            <person name="Labutti K."/>
            <person name="Salamov A."/>
            <person name="Andreopoulos B."/>
            <person name="Baker S."/>
            <person name="Barry K."/>
            <person name="Bills G."/>
            <person name="Bluhm B."/>
            <person name="Cannon C."/>
            <person name="Castanera R."/>
            <person name="Culley D."/>
            <person name="Daum C."/>
            <person name="Ezra D."/>
            <person name="Gonzalez J."/>
            <person name="Henrissat B."/>
            <person name="Kuo A."/>
            <person name="Liang C."/>
            <person name="Lipzen A."/>
            <person name="Lutzoni F."/>
            <person name="Magnuson J."/>
            <person name="Mondo S."/>
            <person name="Nolan M."/>
            <person name="Ohm R."/>
            <person name="Pangilinan J."/>
            <person name="Park H.-J."/>
            <person name="Ramirez L."/>
            <person name="Alfaro M."/>
            <person name="Sun H."/>
            <person name="Tritt A."/>
            <person name="Yoshinaga Y."/>
            <person name="Zwiers L.-H."/>
            <person name="Turgeon B."/>
            <person name="Goodwin S."/>
            <person name="Spatafora J."/>
            <person name="Crous P."/>
            <person name="Grigoriev I."/>
        </authorList>
    </citation>
    <scope>NUCLEOTIDE SEQUENCE</scope>
    <source>
        <strain evidence="3">CBS 262.69</strain>
    </source>
</reference>
<accession>A0A6G1I736</accession>
<feature type="compositionally biased region" description="Basic and acidic residues" evidence="1">
    <location>
        <begin position="1000"/>
        <end position="1013"/>
    </location>
</feature>
<feature type="compositionally biased region" description="Basic and acidic residues" evidence="1">
    <location>
        <begin position="745"/>
        <end position="763"/>
    </location>
</feature>
<name>A0A6G1I736_9PEZI</name>
<dbReference type="CDD" id="cd04401">
    <property type="entry name" value="RhoGAP_fMSB1"/>
    <property type="match status" value="1"/>
</dbReference>
<evidence type="ECO:0000313" key="4">
    <source>
        <dbReference type="Proteomes" id="UP000799640"/>
    </source>
</evidence>
<dbReference type="AlphaFoldDB" id="A0A6G1I736"/>
<feature type="compositionally biased region" description="Pro residues" evidence="1">
    <location>
        <begin position="955"/>
        <end position="965"/>
    </location>
</feature>
<dbReference type="InterPro" id="IPR012965">
    <property type="entry name" value="Msb1/Mug8_dom"/>
</dbReference>
<keyword evidence="4" id="KW-1185">Reference proteome</keyword>
<feature type="compositionally biased region" description="Polar residues" evidence="1">
    <location>
        <begin position="713"/>
        <end position="731"/>
    </location>
</feature>
<dbReference type="EMBL" id="ML996689">
    <property type="protein sequence ID" value="KAF2403879.1"/>
    <property type="molecule type" value="Genomic_DNA"/>
</dbReference>
<dbReference type="OrthoDB" id="3362494at2759"/>
<feature type="compositionally biased region" description="Low complexity" evidence="1">
    <location>
        <begin position="940"/>
        <end position="954"/>
    </location>
</feature>
<feature type="compositionally biased region" description="Acidic residues" evidence="1">
    <location>
        <begin position="1028"/>
        <end position="1037"/>
    </location>
</feature>
<feature type="compositionally biased region" description="Pro residues" evidence="1">
    <location>
        <begin position="889"/>
        <end position="900"/>
    </location>
</feature>
<feature type="region of interest" description="Disordered" evidence="1">
    <location>
        <begin position="333"/>
        <end position="354"/>
    </location>
</feature>
<dbReference type="Proteomes" id="UP000799640">
    <property type="component" value="Unassembled WGS sequence"/>
</dbReference>
<dbReference type="PANTHER" id="PTHR28093:SF1">
    <property type="entry name" value="MORPHOGENESIS-RELATED PROTEIN MSB1"/>
    <property type="match status" value="1"/>
</dbReference>
<evidence type="ECO:0000259" key="2">
    <source>
        <dbReference type="Pfam" id="PF08101"/>
    </source>
</evidence>
<feature type="region of interest" description="Disordered" evidence="1">
    <location>
        <begin position="652"/>
        <end position="1042"/>
    </location>
</feature>
<feature type="region of interest" description="Disordered" evidence="1">
    <location>
        <begin position="1"/>
        <end position="29"/>
    </location>
</feature>
<gene>
    <name evidence="3" type="ORF">EJ06DRAFT_298186</name>
</gene>
<proteinExistence type="predicted"/>
<feature type="region of interest" description="Disordered" evidence="1">
    <location>
        <begin position="376"/>
        <end position="397"/>
    </location>
</feature>
<feature type="compositionally biased region" description="Polar residues" evidence="1">
    <location>
        <begin position="333"/>
        <end position="347"/>
    </location>
</feature>